<protein>
    <recommendedName>
        <fullName evidence="4">DUF5776 domain-containing protein</fullName>
    </recommendedName>
</protein>
<evidence type="ECO:0000259" key="4">
    <source>
        <dbReference type="Pfam" id="PF19087"/>
    </source>
</evidence>
<keyword evidence="6" id="KW-1185">Reference proteome</keyword>
<keyword evidence="3" id="KW-1133">Transmembrane helix</keyword>
<evidence type="ECO:0000256" key="2">
    <source>
        <dbReference type="SAM" id="MobiDB-lite"/>
    </source>
</evidence>
<keyword evidence="3" id="KW-0472">Membrane</keyword>
<evidence type="ECO:0000256" key="1">
    <source>
        <dbReference type="SAM" id="Coils"/>
    </source>
</evidence>
<accession>A0A387AQF5</accession>
<proteinExistence type="predicted"/>
<feature type="domain" description="DUF5776" evidence="4">
    <location>
        <begin position="1292"/>
        <end position="1362"/>
    </location>
</feature>
<dbReference type="InterPro" id="IPR044081">
    <property type="entry name" value="DUF5776"/>
</dbReference>
<feature type="coiled-coil region" evidence="1">
    <location>
        <begin position="1127"/>
        <end position="1161"/>
    </location>
</feature>
<dbReference type="OrthoDB" id="2285625at2"/>
<sequence length="1367" mass="145297">MQFNKKDLNKVNEKKTLKKVKKNWVVASVSSFIFMGAASFTLMTNHISAYADEGTAKSVVVTSAQDASTQFSPSASASASDQTMVEKSASTADNTKDSVASKLEVTDQTNQHSRKKRAVDTKNGRIDTSMTFYTNSDNKFGSRLKKADGSDLRVGVNLNPNDVHDYVANIAGVLKDTNYELAPGALPEESLNSAQRDYQIHVVEKQKDNRVNDVKTVPVSFTSQGKAVLDSNNQPYTGLAVIDKNGNPRLVDEGNLESSNYHISDNAKLIMDGNHAYTMEVLSNNVGKTLSAMFVDREGKLHGKGTIVLDKEGKSKLVDNGDLDTQAYHVVDGNVINNHGEYQVLVDANVLNVIKSITFMDAQNKRLATGKVVVINNGAPMITDFGDLNTDNYYVSSTVRTNQSGTLEVTVSAKPEVADSLAAKNSESAAAVIAKSKADMAASVAKAIEDAKSAANSVTSSLFDFHITSTSKKVRLLANSASAAIKALQESAASDSLAASAQIASLQESAARAASEAAGQISGVTGNIDKVTTSLQASAQTESKAAADRISYLLASAASYAKETADKINGLTGYTDNLAKSLQASAEATLEANKAIISQQAAALQASASEMIQRNSQAAAEQIAALQASAAKDSAAAGNQVNSMSDYIKQLTASLQATVAKDAETASLQAASLMDSARDVIFSVQASAKQTSEAAAAELASLQASAASEAALAQELASAQLASLQASAAAEHSHAGTQVNSMNDYIKELTASLQATVAQGVQTASAQAASLMASAADTISSVKGSAKRTSQAAVEEIASLQASAAHAVSEANAVASTQVASLQASAQQAASEAEVAILDVQQSANDAEKSMQAVNDAQADTFRHLQLSAATQIRDIQQSAAVASEAAAQRIDELQTSAQQAASEAEIAILDVQQSANDAEKSMQAVNDTQADTFRHLQLSAATQIRDIQQSAAAASQAAAQHIDELKASVAQASQVTQSLSDSANVQINVLNHQVVQMSKAVVDTAQSAQDRSSQQIASLQASAAEHIKSLEDNATAASLQAQAMMEELASSLQASAANESFIQTDALNDIQPDIQVALDSYAAEVASLRSQAVADSLAQARRLDSALASQQASLQGEMDAMKASLQASAASEQALAKQEREQLQNELQSANDQLDQTKVSLNFYPVTQKNKVYVVKNTKGVWIHSSAAFTNKNQKKLISYGSHIKVQKVVQYGKTTRLYMGPGRYVTANRKFVATLSETSKYPTYVYRIAKNNGGRGKTFKVQNVRYVRNKQLQYKIGKKYVNASGYDEAYYRDQSPIKKYRVIRKGGGWVHKKAKYTKKTKVRKLKRGKIIKVKKIVKTGKVTRLYIGKGQYFTANKTYVVRVYK</sequence>
<dbReference type="EMBL" id="CP032626">
    <property type="protein sequence ID" value="AYF93002.1"/>
    <property type="molecule type" value="Genomic_DNA"/>
</dbReference>
<keyword evidence="3" id="KW-0812">Transmembrane</keyword>
<reference evidence="5 6" key="1">
    <citation type="submission" date="2018-09" db="EMBL/GenBank/DDBJ databases">
        <title>Genome sequencing of strain BHWM-4.</title>
        <authorList>
            <person name="Heo J."/>
            <person name="Kim S.-J."/>
            <person name="Kwon S.-W."/>
        </authorList>
    </citation>
    <scope>NUCLEOTIDE SEQUENCE [LARGE SCALE GENOMIC DNA]</scope>
    <source>
        <strain evidence="5 6">BHWM-4</strain>
    </source>
</reference>
<feature type="region of interest" description="Disordered" evidence="2">
    <location>
        <begin position="70"/>
        <end position="122"/>
    </location>
</feature>
<evidence type="ECO:0000313" key="5">
    <source>
        <dbReference type="EMBL" id="AYF93002.1"/>
    </source>
</evidence>
<dbReference type="Proteomes" id="UP000272003">
    <property type="component" value="Chromosome"/>
</dbReference>
<dbReference type="KEGG" id="abom:D7I45_05790"/>
<evidence type="ECO:0000256" key="3">
    <source>
        <dbReference type="SAM" id="Phobius"/>
    </source>
</evidence>
<gene>
    <name evidence="5" type="ORF">D7I45_05790</name>
</gene>
<keyword evidence="1" id="KW-0175">Coiled coil</keyword>
<feature type="domain" description="DUF5776" evidence="4">
    <location>
        <begin position="1168"/>
        <end position="1234"/>
    </location>
</feature>
<evidence type="ECO:0000313" key="6">
    <source>
        <dbReference type="Proteomes" id="UP000272003"/>
    </source>
</evidence>
<dbReference type="Pfam" id="PF19087">
    <property type="entry name" value="DUF5776"/>
    <property type="match status" value="2"/>
</dbReference>
<name>A0A387AQF5_9LACO</name>
<organism evidence="5 6">
    <name type="scientific">Apilactobacillus bombintestini</name>
    <dbReference type="NCBI Taxonomy" id="2419772"/>
    <lineage>
        <taxon>Bacteria</taxon>
        <taxon>Bacillati</taxon>
        <taxon>Bacillota</taxon>
        <taxon>Bacilli</taxon>
        <taxon>Lactobacillales</taxon>
        <taxon>Lactobacillaceae</taxon>
        <taxon>Apilactobacillus</taxon>
    </lineage>
</organism>
<dbReference type="RefSeq" id="WP_120784766.1">
    <property type="nucleotide sequence ID" value="NZ_CP032626.1"/>
</dbReference>
<feature type="compositionally biased region" description="Polar residues" evidence="2">
    <location>
        <begin position="70"/>
        <end position="93"/>
    </location>
</feature>
<feature type="transmembrane region" description="Helical" evidence="3">
    <location>
        <begin position="24"/>
        <end position="43"/>
    </location>
</feature>